<sequence length="108" mass="12133">MGKFTYDSTLTVDFDDRTLAHLQLVIGAKLRRGESFFFSWKDPVEIGDGRSILWIYPTVPVYFKFSGGRPPSINRTWIDALMTTANSPQGLQVIAEPPERPAEEGAEL</sequence>
<dbReference type="Pfam" id="PF25355">
    <property type="entry name" value="DUF7882"/>
    <property type="match status" value="1"/>
</dbReference>
<dbReference type="EMBL" id="CP020715">
    <property type="protein sequence ID" value="ARJ06344.1"/>
    <property type="molecule type" value="Genomic_DNA"/>
</dbReference>
<evidence type="ECO:0000313" key="3">
    <source>
        <dbReference type="EMBL" id="ARJ06344.1"/>
    </source>
</evidence>
<dbReference type="InterPro" id="IPR057204">
    <property type="entry name" value="DUF7882"/>
</dbReference>
<protein>
    <submittedName>
        <fullName evidence="3">ATP-dependent DNA ligase</fullName>
    </submittedName>
</protein>
<evidence type="ECO:0000313" key="4">
    <source>
        <dbReference type="Proteomes" id="UP000192775"/>
    </source>
</evidence>
<dbReference type="STRING" id="1619308.B5808_14825"/>
<evidence type="ECO:0000259" key="2">
    <source>
        <dbReference type="Pfam" id="PF25355"/>
    </source>
</evidence>
<keyword evidence="4" id="KW-1185">Reference proteome</keyword>
<evidence type="ECO:0000256" key="1">
    <source>
        <dbReference type="SAM" id="MobiDB-lite"/>
    </source>
</evidence>
<feature type="domain" description="DUF7882" evidence="2">
    <location>
        <begin position="1"/>
        <end position="96"/>
    </location>
</feature>
<keyword evidence="3" id="KW-0436">Ligase</keyword>
<gene>
    <name evidence="3" type="ORF">B5808_14825</name>
</gene>
<accession>A0A1X9LMC1</accession>
<dbReference type="AlphaFoldDB" id="A0A1X9LMC1"/>
<dbReference type="RefSeq" id="WP_085020482.1">
    <property type="nucleotide sequence ID" value="NZ_BMHD01000001.1"/>
</dbReference>
<name>A0A1X9LMC1_9MICO</name>
<proteinExistence type="predicted"/>
<feature type="compositionally biased region" description="Basic and acidic residues" evidence="1">
    <location>
        <begin position="97"/>
        <end position="108"/>
    </location>
</feature>
<dbReference type="KEGG" id="cphy:B5808_14825"/>
<dbReference type="GO" id="GO:0016874">
    <property type="term" value="F:ligase activity"/>
    <property type="evidence" value="ECO:0007669"/>
    <property type="project" value="UniProtKB-KW"/>
</dbReference>
<reference evidence="3 4" key="1">
    <citation type="submission" date="2017-04" db="EMBL/GenBank/DDBJ databases">
        <authorList>
            <person name="Afonso C.L."/>
            <person name="Miller P.J."/>
            <person name="Scott M.A."/>
            <person name="Spackman E."/>
            <person name="Goraichik I."/>
            <person name="Dimitrov K.M."/>
            <person name="Suarez D.L."/>
            <person name="Swayne D.E."/>
        </authorList>
    </citation>
    <scope>NUCLEOTIDE SEQUENCE [LARGE SCALE GENOMIC DNA]</scope>
    <source>
        <strain evidence="4">XA(T)</strain>
    </source>
</reference>
<feature type="region of interest" description="Disordered" evidence="1">
    <location>
        <begin position="89"/>
        <end position="108"/>
    </location>
</feature>
<organism evidence="3 4">
    <name type="scientific">Cnuibacter physcomitrellae</name>
    <dbReference type="NCBI Taxonomy" id="1619308"/>
    <lineage>
        <taxon>Bacteria</taxon>
        <taxon>Bacillati</taxon>
        <taxon>Actinomycetota</taxon>
        <taxon>Actinomycetes</taxon>
        <taxon>Micrococcales</taxon>
        <taxon>Microbacteriaceae</taxon>
        <taxon>Cnuibacter</taxon>
    </lineage>
</organism>
<dbReference type="Proteomes" id="UP000192775">
    <property type="component" value="Chromosome"/>
</dbReference>